<gene>
    <name evidence="2" type="ORF">CON71_15150</name>
</gene>
<reference evidence="2 3" key="1">
    <citation type="submission" date="2017-09" db="EMBL/GenBank/DDBJ databases">
        <title>Large-scale bioinformatics analysis of Bacillus genomes uncovers conserved roles of natural products in bacterial physiology.</title>
        <authorList>
            <consortium name="Agbiome Team Llc"/>
            <person name="Bleich R.M."/>
            <person name="Grubbs K.J."/>
            <person name="Santa Maria K.C."/>
            <person name="Allen S.E."/>
            <person name="Farag S."/>
            <person name="Shank E.A."/>
            <person name="Bowers A."/>
        </authorList>
    </citation>
    <scope>NUCLEOTIDE SEQUENCE [LARGE SCALE GENOMIC DNA]</scope>
    <source>
        <strain evidence="2 3">AFS089089</strain>
    </source>
</reference>
<dbReference type="CDD" id="cd00085">
    <property type="entry name" value="HNHc"/>
    <property type="match status" value="1"/>
</dbReference>
<keyword evidence="2" id="KW-0540">Nuclease</keyword>
<evidence type="ECO:0000313" key="2">
    <source>
        <dbReference type="EMBL" id="PEA89155.1"/>
    </source>
</evidence>
<keyword evidence="2" id="KW-0378">Hydrolase</keyword>
<comment type="caution">
    <text evidence="2">The sequence shown here is derived from an EMBL/GenBank/DDBJ whole genome shotgun (WGS) entry which is preliminary data.</text>
</comment>
<dbReference type="EMBL" id="NVNL01000018">
    <property type="protein sequence ID" value="PEA89155.1"/>
    <property type="molecule type" value="Genomic_DNA"/>
</dbReference>
<sequence>MIHIQRPACPKKLTKEVKNNLTHEFINSKKSVWGQTYIKKALLEMSYSKCAYCECKLDKESMYMEVEHFLPKNIYPRHVVEWKNLLPSCKRCNVKKGVHDPNEESIVNPAEDIPIEHLTMSNFRIKGKNEKGKNTVSVLHLNESDRIYLMRVNVGNKAIDTIENLLRRAENIESKKDTSVENRNAVKNGALQLLKEAQKDAEYAATVSTMLFTTDDFFELKETMVRLNLWQDDHQELFIAAEKNTLVKSVHPSTVG</sequence>
<name>A0A9X6TMN8_BACTU</name>
<dbReference type="GO" id="GO:0004519">
    <property type="term" value="F:endonuclease activity"/>
    <property type="evidence" value="ECO:0007669"/>
    <property type="project" value="UniProtKB-KW"/>
</dbReference>
<evidence type="ECO:0000259" key="1">
    <source>
        <dbReference type="SMART" id="SM00507"/>
    </source>
</evidence>
<feature type="domain" description="HNH nuclease" evidence="1">
    <location>
        <begin position="37"/>
        <end position="94"/>
    </location>
</feature>
<evidence type="ECO:0000313" key="3">
    <source>
        <dbReference type="Proteomes" id="UP000220702"/>
    </source>
</evidence>
<dbReference type="AlphaFoldDB" id="A0A9X6TMN8"/>
<dbReference type="GO" id="GO:0003676">
    <property type="term" value="F:nucleic acid binding"/>
    <property type="evidence" value="ECO:0007669"/>
    <property type="project" value="InterPro"/>
</dbReference>
<dbReference type="Proteomes" id="UP000220702">
    <property type="component" value="Unassembled WGS sequence"/>
</dbReference>
<dbReference type="GO" id="GO:0008270">
    <property type="term" value="F:zinc ion binding"/>
    <property type="evidence" value="ECO:0007669"/>
    <property type="project" value="InterPro"/>
</dbReference>
<proteinExistence type="predicted"/>
<protein>
    <submittedName>
        <fullName evidence="2">HNH endonuclease</fullName>
    </submittedName>
</protein>
<dbReference type="InterPro" id="IPR003615">
    <property type="entry name" value="HNH_nuc"/>
</dbReference>
<keyword evidence="2" id="KW-0255">Endonuclease</keyword>
<dbReference type="Pfam" id="PF01844">
    <property type="entry name" value="HNH"/>
    <property type="match status" value="1"/>
</dbReference>
<dbReference type="RefSeq" id="WP_098902061.1">
    <property type="nucleotide sequence ID" value="NZ_NVNL01000018.1"/>
</dbReference>
<dbReference type="SMART" id="SM00507">
    <property type="entry name" value="HNHc"/>
    <property type="match status" value="1"/>
</dbReference>
<dbReference type="InterPro" id="IPR002711">
    <property type="entry name" value="HNH"/>
</dbReference>
<organism evidence="2 3">
    <name type="scientific">Bacillus thuringiensis</name>
    <dbReference type="NCBI Taxonomy" id="1428"/>
    <lineage>
        <taxon>Bacteria</taxon>
        <taxon>Bacillati</taxon>
        <taxon>Bacillota</taxon>
        <taxon>Bacilli</taxon>
        <taxon>Bacillales</taxon>
        <taxon>Bacillaceae</taxon>
        <taxon>Bacillus</taxon>
        <taxon>Bacillus cereus group</taxon>
    </lineage>
</organism>
<dbReference type="Gene3D" id="1.10.30.50">
    <property type="match status" value="1"/>
</dbReference>
<accession>A0A9X6TMN8</accession>